<dbReference type="PANTHER" id="PTHR30620">
    <property type="entry name" value="PERIPLASMIC BETA-GLUCOSIDASE-RELATED"/>
    <property type="match status" value="1"/>
</dbReference>
<keyword evidence="7" id="KW-1185">Reference proteome</keyword>
<name>A0A108U9W9_9GAMM</name>
<feature type="signal peptide" evidence="2">
    <location>
        <begin position="1"/>
        <end position="41"/>
    </location>
</feature>
<dbReference type="RefSeq" id="WP_082723629.1">
    <property type="nucleotide sequence ID" value="NZ_JAJA02000001.1"/>
</dbReference>
<feature type="domain" description="Glycoside hydrolase family 3 N-terminal" evidence="3">
    <location>
        <begin position="83"/>
        <end position="412"/>
    </location>
</feature>
<evidence type="ECO:0000259" key="3">
    <source>
        <dbReference type="Pfam" id="PF00933"/>
    </source>
</evidence>
<sequence>MKASTRGHASAVVPSIQSRWPARRRLSGCLALALLCGPVAAADGVKADAATIDPAHWPALKAPIPRDARLEARIAALLAKMSVEEKVGQIVQADINSATPEDVRKYHIGSVLAGGNSEPGGISEPGGNYAAAPQEWLEIADKFYKASMDDSDGKVAIPIIFGIDAVHGHNNLIGATLFPHNVGLGATRNPDLIRRIGAATAAEVRSTGMEWTFAPTLTVPRDDRWGRTYEGYSEDPRVVASYAAAAIEGLQGKVGTKQFLDGSHVIASAKHFLADGGTFEGRDQGDAKIGENELRDVHGAGYPPALKAGAQTVMASFSSWQGRKMHGNADLLTGVLKQRMGFDGFVIGDWNAHGQLDGCSNENCAAAFNAGVDMLMAPDSWRGYYDNALKQVKSGEISMARLDDAVTRILRVKLRLGLFEAGAPSKRPLGGKFELLGSPEHRAIARQAVRESLVLLKNDNRVLPISPKERVLVLGDGADNIAKQSGGWTLNWQGTGLKPSDFPNAQSIWTGLREQIEAAGGHAELAVDGKYKDKPDVAIYVYGEDPYAEFQGDLRTLAFRPTRNPELETIKRLKADGIPVVSVLLSGRPLWVNREINASDAFVAAWLPGSEGAGIADVLLRNDRGGIAHDFKGKLSYSWPRTAVQVANVGDKDYSPQFAFGYGLTYAKDAKVGVLPEDPGTADIDQRAMQFLGRGALPRGWSLRVDSQGKPAQAIKPPLASADGAIAVSAVDYKAQEDAWRVDWKGDAKVEWVADAPLELIRETNGDVQLLITLKVDAVGAGDANLLAACGPKCEAKLPFGEILRGLPRGQWQRIGVPLKCVRAAGADMGKLIVPFGLQASKGTSITLHEVAYGTDAEQVVDCKRQ</sequence>
<dbReference type="InterPro" id="IPR036962">
    <property type="entry name" value="Glyco_hydro_3_N_sf"/>
</dbReference>
<dbReference type="InterPro" id="IPR002772">
    <property type="entry name" value="Glyco_hydro_3_C"/>
</dbReference>
<comment type="caution">
    <text evidence="6">The sequence shown here is derived from an EMBL/GenBank/DDBJ whole genome shotgun (WGS) entry which is preliminary data.</text>
</comment>
<dbReference type="GO" id="GO:0008422">
    <property type="term" value="F:beta-glucosidase activity"/>
    <property type="evidence" value="ECO:0007669"/>
    <property type="project" value="UniProtKB-EC"/>
</dbReference>
<dbReference type="Gene3D" id="3.20.20.300">
    <property type="entry name" value="Glycoside hydrolase, family 3, N-terminal domain"/>
    <property type="match status" value="1"/>
</dbReference>
<dbReference type="SUPFAM" id="SSF51445">
    <property type="entry name" value="(Trans)glycosidases"/>
    <property type="match status" value="1"/>
</dbReference>
<dbReference type="InterPro" id="IPR036881">
    <property type="entry name" value="Glyco_hydro_3_C_sf"/>
</dbReference>
<dbReference type="EMBL" id="JAJA02000001">
    <property type="protein sequence ID" value="KWS05247.1"/>
    <property type="molecule type" value="Genomic_DNA"/>
</dbReference>
<evidence type="ECO:0000259" key="4">
    <source>
        <dbReference type="Pfam" id="PF01915"/>
    </source>
</evidence>
<dbReference type="AlphaFoldDB" id="A0A108U9W9"/>
<dbReference type="GO" id="GO:0009251">
    <property type="term" value="P:glucan catabolic process"/>
    <property type="evidence" value="ECO:0007669"/>
    <property type="project" value="TreeGrafter"/>
</dbReference>
<dbReference type="OrthoDB" id="9781691at2"/>
<reference evidence="6 7" key="1">
    <citation type="journal article" date="2014" name="Genome Announc.">
        <title>Draft Genome Sequence of Lysobacter capsici AZ78, a Bacterium Antagonistic to Plant-Pathogenic Oomycetes.</title>
        <authorList>
            <person name="Puopolo G."/>
            <person name="Sonego P."/>
            <person name="Engelen K."/>
            <person name="Pertot I."/>
        </authorList>
    </citation>
    <scope>NUCLEOTIDE SEQUENCE [LARGE SCALE GENOMIC DNA]</scope>
    <source>
        <strain evidence="6 7">AZ78</strain>
    </source>
</reference>
<evidence type="ECO:0000313" key="6">
    <source>
        <dbReference type="EMBL" id="KWS05247.1"/>
    </source>
</evidence>
<dbReference type="InterPro" id="IPR017853">
    <property type="entry name" value="GH"/>
</dbReference>
<dbReference type="InterPro" id="IPR041443">
    <property type="entry name" value="Exop_C"/>
</dbReference>
<dbReference type="Pfam" id="PF01915">
    <property type="entry name" value="Glyco_hydro_3_C"/>
    <property type="match status" value="1"/>
</dbReference>
<organism evidence="6 7">
    <name type="scientific">Lysobacter capsici AZ78</name>
    <dbReference type="NCBI Taxonomy" id="1444315"/>
    <lineage>
        <taxon>Bacteria</taxon>
        <taxon>Pseudomonadati</taxon>
        <taxon>Pseudomonadota</taxon>
        <taxon>Gammaproteobacteria</taxon>
        <taxon>Lysobacterales</taxon>
        <taxon>Lysobacteraceae</taxon>
        <taxon>Lysobacter</taxon>
    </lineage>
</organism>
<evidence type="ECO:0000256" key="2">
    <source>
        <dbReference type="SAM" id="SignalP"/>
    </source>
</evidence>
<evidence type="ECO:0000313" key="7">
    <source>
        <dbReference type="Proteomes" id="UP000023435"/>
    </source>
</evidence>
<dbReference type="PRINTS" id="PR00133">
    <property type="entry name" value="GLHYDRLASE3"/>
</dbReference>
<protein>
    <submittedName>
        <fullName evidence="6">Periplasmic beta-glucosidase</fullName>
        <ecNumber evidence="6">3.2.1.21</ecNumber>
    </submittedName>
</protein>
<dbReference type="Gene3D" id="2.60.120.430">
    <property type="entry name" value="Galactose-binding lectin"/>
    <property type="match status" value="1"/>
</dbReference>
<proteinExistence type="predicted"/>
<dbReference type="PANTHER" id="PTHR30620:SF77">
    <property type="entry name" value="LYSOSOMAL BETA GLUCOSIDASE-LIKE"/>
    <property type="match status" value="1"/>
</dbReference>
<dbReference type="SUPFAM" id="SSF52279">
    <property type="entry name" value="Beta-D-glucan exohydrolase, C-terminal domain"/>
    <property type="match status" value="1"/>
</dbReference>
<dbReference type="EC" id="3.2.1.21" evidence="6"/>
<feature type="domain" description="Glycoside hydrolase family 3 C-terminal" evidence="4">
    <location>
        <begin position="453"/>
        <end position="666"/>
    </location>
</feature>
<dbReference type="Pfam" id="PF00933">
    <property type="entry name" value="Glyco_hydro_3"/>
    <property type="match status" value="1"/>
</dbReference>
<keyword evidence="6" id="KW-0326">Glycosidase</keyword>
<dbReference type="Gene3D" id="3.40.50.1700">
    <property type="entry name" value="Glycoside hydrolase family 3 C-terminal domain"/>
    <property type="match status" value="1"/>
</dbReference>
<accession>A0A108U9W9</accession>
<gene>
    <name evidence="6" type="ORF">AZ78_2798</name>
</gene>
<feature type="domain" description="ExoP galactose-binding-like" evidence="5">
    <location>
        <begin position="701"/>
        <end position="851"/>
    </location>
</feature>
<keyword evidence="2" id="KW-0732">Signal</keyword>
<dbReference type="InterPro" id="IPR051915">
    <property type="entry name" value="Cellulose_Degrad_GH3"/>
</dbReference>
<dbReference type="Pfam" id="PF18559">
    <property type="entry name" value="Exop_C"/>
    <property type="match status" value="1"/>
</dbReference>
<keyword evidence="1 6" id="KW-0378">Hydrolase</keyword>
<feature type="chain" id="PRO_5007131748" evidence="2">
    <location>
        <begin position="42"/>
        <end position="866"/>
    </location>
</feature>
<dbReference type="Proteomes" id="UP000023435">
    <property type="component" value="Unassembled WGS sequence"/>
</dbReference>
<dbReference type="InterPro" id="IPR001764">
    <property type="entry name" value="Glyco_hydro_3_N"/>
</dbReference>
<evidence type="ECO:0000259" key="5">
    <source>
        <dbReference type="Pfam" id="PF18559"/>
    </source>
</evidence>
<evidence type="ECO:0000256" key="1">
    <source>
        <dbReference type="ARBA" id="ARBA00022801"/>
    </source>
</evidence>